<reference evidence="4" key="1">
    <citation type="submission" date="2022-05" db="EMBL/GenBank/DDBJ databases">
        <authorList>
            <person name="Tuo L."/>
        </authorList>
    </citation>
    <scope>NUCLEOTIDE SEQUENCE</scope>
    <source>
        <strain evidence="4">BSK12Z-4</strain>
    </source>
</reference>
<keyword evidence="1" id="KW-0418">Kinase</keyword>
<dbReference type="Pfam" id="PF13581">
    <property type="entry name" value="HATPase_c_2"/>
    <property type="match status" value="1"/>
</dbReference>
<feature type="domain" description="Histidine kinase/HSP90-like ATPase" evidence="3">
    <location>
        <begin position="217"/>
        <end position="326"/>
    </location>
</feature>
<accession>A0A9X2D8S3</accession>
<name>A0A9X2D8S3_9ACTN</name>
<dbReference type="InterPro" id="IPR036890">
    <property type="entry name" value="HATPase_C_sf"/>
</dbReference>
<dbReference type="GO" id="GO:0005524">
    <property type="term" value="F:ATP binding"/>
    <property type="evidence" value="ECO:0007669"/>
    <property type="project" value="UniProtKB-KW"/>
</dbReference>
<dbReference type="InterPro" id="IPR003594">
    <property type="entry name" value="HATPase_dom"/>
</dbReference>
<dbReference type="CDD" id="cd16936">
    <property type="entry name" value="HATPase_RsbW-like"/>
    <property type="match status" value="1"/>
</dbReference>
<dbReference type="GO" id="GO:0004674">
    <property type="term" value="F:protein serine/threonine kinase activity"/>
    <property type="evidence" value="ECO:0007669"/>
    <property type="project" value="UniProtKB-KW"/>
</dbReference>
<dbReference type="InterPro" id="IPR050267">
    <property type="entry name" value="Anti-sigma-factor_SerPK"/>
</dbReference>
<protein>
    <submittedName>
        <fullName evidence="4">ATP-binding protein</fullName>
    </submittedName>
</protein>
<dbReference type="AlphaFoldDB" id="A0A9X2D8S3"/>
<dbReference type="Gene3D" id="3.30.565.10">
    <property type="entry name" value="Histidine kinase-like ATPase, C-terminal domain"/>
    <property type="match status" value="1"/>
</dbReference>
<evidence type="ECO:0000313" key="5">
    <source>
        <dbReference type="Proteomes" id="UP001139485"/>
    </source>
</evidence>
<keyword evidence="1" id="KW-0723">Serine/threonine-protein kinase</keyword>
<keyword evidence="1" id="KW-0808">Transferase</keyword>
<comment type="caution">
    <text evidence="4">The sequence shown here is derived from an EMBL/GenBank/DDBJ whole genome shotgun (WGS) entry which is preliminary data.</text>
</comment>
<keyword evidence="5" id="KW-1185">Reference proteome</keyword>
<evidence type="ECO:0000313" key="4">
    <source>
        <dbReference type="EMBL" id="MCM0620159.1"/>
    </source>
</evidence>
<gene>
    <name evidence="4" type="ORF">M8330_07600</name>
</gene>
<proteinExistence type="predicted"/>
<evidence type="ECO:0000256" key="2">
    <source>
        <dbReference type="SAM" id="MobiDB-lite"/>
    </source>
</evidence>
<keyword evidence="4" id="KW-0067">ATP-binding</keyword>
<dbReference type="Gene3D" id="3.30.450.40">
    <property type="match status" value="1"/>
</dbReference>
<dbReference type="SUPFAM" id="SSF55781">
    <property type="entry name" value="GAF domain-like"/>
    <property type="match status" value="1"/>
</dbReference>
<organism evidence="4 5">
    <name type="scientific">Nocardioides bruguierae</name>
    <dbReference type="NCBI Taxonomy" id="2945102"/>
    <lineage>
        <taxon>Bacteria</taxon>
        <taxon>Bacillati</taxon>
        <taxon>Actinomycetota</taxon>
        <taxon>Actinomycetes</taxon>
        <taxon>Propionibacteriales</taxon>
        <taxon>Nocardioidaceae</taxon>
        <taxon>Nocardioides</taxon>
    </lineage>
</organism>
<dbReference type="PANTHER" id="PTHR35526:SF3">
    <property type="entry name" value="ANTI-SIGMA-F FACTOR RSBW"/>
    <property type="match status" value="1"/>
</dbReference>
<keyword evidence="4" id="KW-0547">Nucleotide-binding</keyword>
<dbReference type="EMBL" id="JAMOIL010000008">
    <property type="protein sequence ID" value="MCM0620159.1"/>
    <property type="molecule type" value="Genomic_DNA"/>
</dbReference>
<evidence type="ECO:0000259" key="3">
    <source>
        <dbReference type="Pfam" id="PF13581"/>
    </source>
</evidence>
<dbReference type="InterPro" id="IPR029016">
    <property type="entry name" value="GAF-like_dom_sf"/>
</dbReference>
<sequence length="332" mass="35423">MPEVDWEASPRGTAGPRAPLGRLSQLDEALAAAEHVDDVARAMVRDLGALPGVRRVGFGLTEGGGRRIRFLPQDALPPDGEPLPWCHIDAFEDVPITAVVRSGEPLLARLADVRRSFEHLVERELAAGSTSLAALPLPGTGSPIGAVVLFFEADVEFSTRYRALLDAVALTASDAVQRIRAGLAREQAVELAEAEEESDSEALRAAVSLPETAKAPGVARSFLREELDRWGLDDEVVESALLCVSEVVTNAVNHAHSRSLLRVSLLDGVLTVLVRDRGGSGEVQPPDPDEVDDPLAVWGRGLMLVEAIADRWGSERDAAGTTVWFSLDAAAS</sequence>
<evidence type="ECO:0000256" key="1">
    <source>
        <dbReference type="ARBA" id="ARBA00022527"/>
    </source>
</evidence>
<dbReference type="Proteomes" id="UP001139485">
    <property type="component" value="Unassembled WGS sequence"/>
</dbReference>
<dbReference type="PANTHER" id="PTHR35526">
    <property type="entry name" value="ANTI-SIGMA-F FACTOR RSBW-RELATED"/>
    <property type="match status" value="1"/>
</dbReference>
<dbReference type="SUPFAM" id="SSF55874">
    <property type="entry name" value="ATPase domain of HSP90 chaperone/DNA topoisomerase II/histidine kinase"/>
    <property type="match status" value="1"/>
</dbReference>
<feature type="region of interest" description="Disordered" evidence="2">
    <location>
        <begin position="1"/>
        <end position="20"/>
    </location>
</feature>
<dbReference type="RefSeq" id="WP_250826834.1">
    <property type="nucleotide sequence ID" value="NZ_JAMOIL010000008.1"/>
</dbReference>